<evidence type="ECO:0008006" key="6">
    <source>
        <dbReference type="Google" id="ProtNLM"/>
    </source>
</evidence>
<proteinExistence type="predicted"/>
<dbReference type="Gene3D" id="1.20.58.2200">
    <property type="match status" value="1"/>
</dbReference>
<keyword evidence="1" id="KW-0175">Coiled coil</keyword>
<dbReference type="EMBL" id="CP000472">
    <property type="protein sequence ID" value="ACJ29829.1"/>
    <property type="molecule type" value="Genomic_DNA"/>
</dbReference>
<dbReference type="HOGENOM" id="CLU_310985_0_0_6"/>
<dbReference type="NCBIfam" id="TIGR03504">
    <property type="entry name" value="FimV_Cterm"/>
    <property type="match status" value="1"/>
</dbReference>
<protein>
    <recommendedName>
        <fullName evidence="6">Pilus assembly protein FimV</fullName>
    </recommendedName>
</protein>
<feature type="transmembrane region" description="Helical" evidence="2">
    <location>
        <begin position="267"/>
        <end position="288"/>
    </location>
</feature>
<keyword evidence="5" id="KW-1185">Reference proteome</keyword>
<name>B8CPW6_SHEPW</name>
<gene>
    <name evidence="4" type="ordered locus">swp_3117</name>
</gene>
<evidence type="ECO:0000256" key="2">
    <source>
        <dbReference type="SAM" id="Phobius"/>
    </source>
</evidence>
<dbReference type="InterPro" id="IPR020012">
    <property type="entry name" value="LysM_FimV"/>
</dbReference>
<dbReference type="Proteomes" id="UP000000753">
    <property type="component" value="Chromosome"/>
</dbReference>
<reference evidence="4 5" key="1">
    <citation type="journal article" date="2008" name="PLoS ONE">
        <title>Environmental adaptation: genomic analysis of the piezotolerant and psychrotolerant deep-sea iron reducing bacterium Shewanella piezotolerans WP3.</title>
        <authorList>
            <person name="Wang F."/>
            <person name="Wang J."/>
            <person name="Jian H."/>
            <person name="Zhang B."/>
            <person name="Li S."/>
            <person name="Wang F."/>
            <person name="Zeng X."/>
            <person name="Gao L."/>
            <person name="Bartlett D.H."/>
            <person name="Yu J."/>
            <person name="Hu S."/>
            <person name="Xiao X."/>
        </authorList>
    </citation>
    <scope>NUCLEOTIDE SEQUENCE [LARGE SCALE GENOMIC DNA]</scope>
    <source>
        <strain evidence="5">WP3 / JCM 13877</strain>
    </source>
</reference>
<organism evidence="4 5">
    <name type="scientific">Shewanella piezotolerans (strain WP3 / JCM 13877)</name>
    <dbReference type="NCBI Taxonomy" id="225849"/>
    <lineage>
        <taxon>Bacteria</taxon>
        <taxon>Pseudomonadati</taxon>
        <taxon>Pseudomonadota</taxon>
        <taxon>Gammaproteobacteria</taxon>
        <taxon>Alteromonadales</taxon>
        <taxon>Shewanellaceae</taxon>
        <taxon>Shewanella</taxon>
    </lineage>
</organism>
<dbReference type="InterPro" id="IPR038440">
    <property type="entry name" value="FimV_C_sf"/>
</dbReference>
<feature type="signal peptide" evidence="3">
    <location>
        <begin position="1"/>
        <end position="20"/>
    </location>
</feature>
<keyword evidence="2" id="KW-0472">Membrane</keyword>
<dbReference type="eggNOG" id="COG3170">
    <property type="taxonomic scope" value="Bacteria"/>
</dbReference>
<keyword evidence="2" id="KW-0812">Transmembrane</keyword>
<dbReference type="STRING" id="225849.swp_3117"/>
<evidence type="ECO:0000256" key="3">
    <source>
        <dbReference type="SAM" id="SignalP"/>
    </source>
</evidence>
<feature type="coiled-coil region" evidence="1">
    <location>
        <begin position="160"/>
        <end position="229"/>
    </location>
</feature>
<dbReference type="RefSeq" id="WP_020913180.1">
    <property type="nucleotide sequence ID" value="NC_011566.1"/>
</dbReference>
<sequence length="959" mass="103142">MNFRISHFAGIFAAALTVFAVAPSINLATAEPLKITGPEGQTKAVKRQYGPTTSSDTFWSIAQAVKPDNSVTVYQVMSALYDANPHAFSGKNYNSLERGMILLVPSKDVMQQVSKSNAKKRAENNDRGWNNSAKKVELTQTTQQIVKPAAKPTVQSEVASEASSAEIQSLTEKLEQAEALNLSLTDELARASDEITIGSTDTESFQEEIAELQAENALLKQALQDRAVENEALKSDVAAKQKVIDQLNQPKEEPTSTIWRSLMDNPLLLVLGAVVPALLVLVLFWLFIRRRNESEASAESMDVKETGHATVDAADDEKVTAENIDEEDLGLAVHLDTEQAGDASGINVISAPEADDVDLVVEEAADEGQSLDDLWAEAMGEQDNEIEATDDLASFAAEGDDLDALLTGADEEPETNKAAADDDLDALLSGFDETPATDKAAADDDLDALLSGFDETPAADKAAAGDDLDALLSGFDETPATDKAAADDDLDALLSGFDETPAEDKAAADDDLDALLSGFDETPEAVNTVAEDDLDALLDANNSVTEEVVSDGDELDSLLAEFNIQADETELQADDSDIDALSDEVAAELELPLEIAAELDLNVEDVSTDEAELDHELDTLLADLEAPVDENAAKFPQESIALIDDIAAELETELPKEVVEEGELDSLLAEFNLSDTPAEEALSELNVSEETNTEPLKTTDSDFSLDFELCDSDAISNENSEDVSTELDPVAESVELDTKRADDNMLEFSSEPIEPSVKADKDSGFFDDLKGTKKPEPTALDWDSVASELDPTALSDDELLSKLAASGGSSVAAEDEELDAFIIEDDSKLTVDQALAALDANESSDQSNNIPEHDLTTFQKDNGFIDIDRLLNEAEEETVETDLYQELDVDMGELDSLMGNTSMVDVDDAENSINAKLDLARAYIEIDDNDSARALLKEVELDGNERQQEEASGLIKELV</sequence>
<dbReference type="NCBIfam" id="TIGR03505">
    <property type="entry name" value="FimV_core"/>
    <property type="match status" value="1"/>
</dbReference>
<dbReference type="OrthoDB" id="5298707at2"/>
<evidence type="ECO:0000256" key="1">
    <source>
        <dbReference type="SAM" id="Coils"/>
    </source>
</evidence>
<keyword evidence="2" id="KW-1133">Transmembrane helix</keyword>
<dbReference type="KEGG" id="swp:swp_3117"/>
<evidence type="ECO:0000313" key="5">
    <source>
        <dbReference type="Proteomes" id="UP000000753"/>
    </source>
</evidence>
<dbReference type="InterPro" id="IPR020011">
    <property type="entry name" value="FimV_C"/>
</dbReference>
<evidence type="ECO:0000313" key="4">
    <source>
        <dbReference type="EMBL" id="ACJ29829.1"/>
    </source>
</evidence>
<accession>B8CPW6</accession>
<feature type="chain" id="PRO_5002866814" description="Pilus assembly protein FimV" evidence="3">
    <location>
        <begin position="21"/>
        <end position="959"/>
    </location>
</feature>
<dbReference type="AlphaFoldDB" id="B8CPW6"/>
<keyword evidence="3" id="KW-0732">Signal</keyword>